<gene>
    <name evidence="2" type="ORF">QT711_16650</name>
</gene>
<sequence length="122" mass="14660">MFKFYIFIALIVIFNSMLTKFIRQKYNIIDPRRIRYVNDTHKWVEISLVVLGVIVFVLFLFNLNLVWLTLFIAISIFGKIIRAIFEYKYEREEQEFIITLVDLGIWCVFSGTLLVYYINTIN</sequence>
<comment type="caution">
    <text evidence="2">The sequence shown here is derived from an EMBL/GenBank/DDBJ whole genome shotgun (WGS) entry which is preliminary data.</text>
</comment>
<accession>A0ABU4GD13</accession>
<evidence type="ECO:0000313" key="2">
    <source>
        <dbReference type="EMBL" id="MDW0114828.1"/>
    </source>
</evidence>
<protein>
    <submittedName>
        <fullName evidence="2">DUF4181 domain-containing protein</fullName>
    </submittedName>
</protein>
<proteinExistence type="predicted"/>
<evidence type="ECO:0000256" key="1">
    <source>
        <dbReference type="SAM" id="Phobius"/>
    </source>
</evidence>
<organism evidence="2 3">
    <name type="scientific">Sporosarcina saromensis</name>
    <dbReference type="NCBI Taxonomy" id="359365"/>
    <lineage>
        <taxon>Bacteria</taxon>
        <taxon>Bacillati</taxon>
        <taxon>Bacillota</taxon>
        <taxon>Bacilli</taxon>
        <taxon>Bacillales</taxon>
        <taxon>Caryophanaceae</taxon>
        <taxon>Sporosarcina</taxon>
    </lineage>
</organism>
<dbReference type="EMBL" id="JAUBDI010000022">
    <property type="protein sequence ID" value="MDW0114828.1"/>
    <property type="molecule type" value="Genomic_DNA"/>
</dbReference>
<feature type="transmembrane region" description="Helical" evidence="1">
    <location>
        <begin position="97"/>
        <end position="118"/>
    </location>
</feature>
<feature type="transmembrane region" description="Helical" evidence="1">
    <location>
        <begin position="67"/>
        <end position="85"/>
    </location>
</feature>
<keyword evidence="3" id="KW-1185">Reference proteome</keyword>
<reference evidence="2 3" key="1">
    <citation type="submission" date="2023-06" db="EMBL/GenBank/DDBJ databases">
        <title>Sporosarcina sp. nov., isolated from Korean traditional fermented seafood 'Jeotgal'.</title>
        <authorList>
            <person name="Yang A.I."/>
            <person name="Shin N.-R."/>
        </authorList>
    </citation>
    <scope>NUCLEOTIDE SEQUENCE [LARGE SCALE GENOMIC DNA]</scope>
    <source>
        <strain evidence="2 3">KCTC13119</strain>
    </source>
</reference>
<dbReference type="Pfam" id="PF13789">
    <property type="entry name" value="DUF4181"/>
    <property type="match status" value="1"/>
</dbReference>
<evidence type="ECO:0000313" key="3">
    <source>
        <dbReference type="Proteomes" id="UP001282284"/>
    </source>
</evidence>
<feature type="transmembrane region" description="Helical" evidence="1">
    <location>
        <begin position="6"/>
        <end position="22"/>
    </location>
</feature>
<keyword evidence="1" id="KW-0812">Transmembrane</keyword>
<feature type="transmembrane region" description="Helical" evidence="1">
    <location>
        <begin position="43"/>
        <end position="61"/>
    </location>
</feature>
<dbReference type="Proteomes" id="UP001282284">
    <property type="component" value="Unassembled WGS sequence"/>
</dbReference>
<dbReference type="InterPro" id="IPR025441">
    <property type="entry name" value="DUF4181"/>
</dbReference>
<keyword evidence="1" id="KW-0472">Membrane</keyword>
<dbReference type="RefSeq" id="WP_317946152.1">
    <property type="nucleotide sequence ID" value="NZ_JAUBDI010000022.1"/>
</dbReference>
<name>A0ABU4GD13_9BACL</name>
<keyword evidence="1" id="KW-1133">Transmembrane helix</keyword>